<organism evidence="1 2">
    <name type="scientific">Desulfotruncus arcticus DSM 17038</name>
    <dbReference type="NCBI Taxonomy" id="1121424"/>
    <lineage>
        <taxon>Bacteria</taxon>
        <taxon>Bacillati</taxon>
        <taxon>Bacillota</taxon>
        <taxon>Clostridia</taxon>
        <taxon>Eubacteriales</taxon>
        <taxon>Desulfallaceae</taxon>
        <taxon>Desulfotruncus</taxon>
    </lineage>
</organism>
<dbReference type="Gene3D" id="3.40.50.300">
    <property type="entry name" value="P-loop containing nucleotide triphosphate hydrolases"/>
    <property type="match status" value="1"/>
</dbReference>
<dbReference type="Pfam" id="PF12532">
    <property type="entry name" value="DUF3732"/>
    <property type="match status" value="1"/>
</dbReference>
<dbReference type="Proteomes" id="UP000199337">
    <property type="component" value="Unassembled WGS sequence"/>
</dbReference>
<dbReference type="STRING" id="341036.SAMN05660649_04684"/>
<dbReference type="InterPro" id="IPR022205">
    <property type="entry name" value="DUF3732"/>
</dbReference>
<proteinExistence type="predicted"/>
<gene>
    <name evidence="1" type="ORF">SAMN05660649_04684</name>
</gene>
<sequence length="340" mass="39029">MFLLSIKRGTGQDISTWLRAIATTDESTCPICGNVHSDSISVLNDLCDAIAEIEKTAGDMKVVPAAFERELQIVDEEIQYLSEKMSAIRRRINEESGKYQDNADRKYTLNNVARFLGRMEIAIQTYDRIGSDSELEQKIQEIDTRLSELRKIVNENEIQKKIKAALRYIESEANKIVSGLDAERPDDPIEFIIKDLTICVKNASGRSDYLWEIGSASNWLAYHIALSLAFQKFFQERGEISIPSFLVFDQPSQVYFPQKLARRNEEDSIDDQANLKDEDKEAVQKIFTTLSKYIMNTKAKVQILVMEHADEDVWGEIENIHLVKRWRGNNEKLVPVEWVD</sequence>
<keyword evidence="2" id="KW-1185">Reference proteome</keyword>
<dbReference type="EMBL" id="FOOX01000024">
    <property type="protein sequence ID" value="SFH31062.1"/>
    <property type="molecule type" value="Genomic_DNA"/>
</dbReference>
<evidence type="ECO:0000313" key="1">
    <source>
        <dbReference type="EMBL" id="SFH31062.1"/>
    </source>
</evidence>
<evidence type="ECO:0000313" key="2">
    <source>
        <dbReference type="Proteomes" id="UP000199337"/>
    </source>
</evidence>
<dbReference type="AlphaFoldDB" id="A0A1I2YZL3"/>
<evidence type="ECO:0008006" key="3">
    <source>
        <dbReference type="Google" id="ProtNLM"/>
    </source>
</evidence>
<name>A0A1I2YZL3_9FIRM</name>
<dbReference type="InterPro" id="IPR027417">
    <property type="entry name" value="P-loop_NTPase"/>
</dbReference>
<protein>
    <recommendedName>
        <fullName evidence="3">DUF3732 domain-containing protein</fullName>
    </recommendedName>
</protein>
<accession>A0A1I2YZL3</accession>
<reference evidence="2" key="1">
    <citation type="submission" date="2016-10" db="EMBL/GenBank/DDBJ databases">
        <authorList>
            <person name="Varghese N."/>
            <person name="Submissions S."/>
        </authorList>
    </citation>
    <scope>NUCLEOTIDE SEQUENCE [LARGE SCALE GENOMIC DNA]</scope>
    <source>
        <strain evidence="2">DSM 17038</strain>
    </source>
</reference>